<comment type="function">
    <text evidence="1">Multidrug efflux pump.</text>
</comment>
<evidence type="ECO:0000256" key="11">
    <source>
        <dbReference type="ARBA" id="ARBA00023136"/>
    </source>
</evidence>
<evidence type="ECO:0000256" key="1">
    <source>
        <dbReference type="ARBA" id="ARBA00003408"/>
    </source>
</evidence>
<dbReference type="AlphaFoldDB" id="A0A395W707"/>
<feature type="transmembrane region" description="Helical" evidence="13">
    <location>
        <begin position="337"/>
        <end position="363"/>
    </location>
</feature>
<dbReference type="PANTHER" id="PTHR43298">
    <property type="entry name" value="MULTIDRUG RESISTANCE PROTEIN NORM-RELATED"/>
    <property type="match status" value="1"/>
</dbReference>
<reference evidence="14 15" key="1">
    <citation type="submission" date="2018-08" db="EMBL/GenBank/DDBJ databases">
        <title>A genome reference for cultivated species of the human gut microbiota.</title>
        <authorList>
            <person name="Zou Y."/>
            <person name="Xue W."/>
            <person name="Luo G."/>
        </authorList>
    </citation>
    <scope>NUCLEOTIDE SEQUENCE [LARGE SCALE GENOMIC DNA]</scope>
    <source>
        <strain evidence="14 15">AF15-20</strain>
    </source>
</reference>
<dbReference type="GO" id="GO:0005886">
    <property type="term" value="C:plasma membrane"/>
    <property type="evidence" value="ECO:0007669"/>
    <property type="project" value="UniProtKB-SubCell"/>
</dbReference>
<comment type="subcellular location">
    <subcellularLocation>
        <location evidence="2">Cell membrane</location>
        <topology evidence="2">Multi-pass membrane protein</topology>
    </subcellularLocation>
</comment>
<feature type="transmembrane region" description="Helical" evidence="13">
    <location>
        <begin position="436"/>
        <end position="455"/>
    </location>
</feature>
<evidence type="ECO:0000313" key="15">
    <source>
        <dbReference type="Proteomes" id="UP000265489"/>
    </source>
</evidence>
<feature type="transmembrane region" description="Helical" evidence="13">
    <location>
        <begin position="155"/>
        <end position="174"/>
    </location>
</feature>
<evidence type="ECO:0000256" key="13">
    <source>
        <dbReference type="SAM" id="Phobius"/>
    </source>
</evidence>
<accession>A0A395W707</accession>
<feature type="transmembrane region" description="Helical" evidence="13">
    <location>
        <begin position="411"/>
        <end position="430"/>
    </location>
</feature>
<evidence type="ECO:0000256" key="6">
    <source>
        <dbReference type="ARBA" id="ARBA00022449"/>
    </source>
</evidence>
<dbReference type="GO" id="GO:0006811">
    <property type="term" value="P:monoatomic ion transport"/>
    <property type="evidence" value="ECO:0007669"/>
    <property type="project" value="UniProtKB-KW"/>
</dbReference>
<dbReference type="EMBL" id="QRYQ01000009">
    <property type="protein sequence ID" value="RGU91812.1"/>
    <property type="molecule type" value="Genomic_DNA"/>
</dbReference>
<dbReference type="InterPro" id="IPR050222">
    <property type="entry name" value="MATE_MdtK"/>
</dbReference>
<feature type="transmembrane region" description="Helical" evidence="13">
    <location>
        <begin position="383"/>
        <end position="404"/>
    </location>
</feature>
<keyword evidence="8 13" id="KW-0812">Transmembrane</keyword>
<dbReference type="InterPro" id="IPR002528">
    <property type="entry name" value="MATE_fam"/>
</dbReference>
<dbReference type="Pfam" id="PF01554">
    <property type="entry name" value="MatE"/>
    <property type="match status" value="2"/>
</dbReference>
<sequence>MYGDIHLFSMYNHFMNMMEITAQMRENKKIEFKDQLKIVILLSVPAILEQLVGTAMSYIDTAMVGSLGYKATAAIGVVASTTWLFGGICTATVLGFSVQVAQYLGAGKNKLARQVVCQSILFNIIFGLCMALIVVGASFYLPTLLGADPSICRDATLYLAIVGAFIPFNMMAMLHSGMLRCSGNAVLPSLMNISMCVFDVLFNYFFIYILNLKVAGAALGTGMAQLVVGFILMYIVVKKESSLRLLGDESWKCDKDILKNVVNLSIPAGLERVTLSLAQVVMTGVVSSMGAVSVAINYVAVSAEGLCYLPAYGIGGAATTLVGQSIGAKRKDMAKRFAYLTTLLSFVLVIFMSVILFVFAPFLASTLTNSQEVIDGASECLRIVSFSEPLFAISIVVMGALRGAGDSKRPFILNALSMWGMRVLPIIIFTKRYGVIGVWVTMTFELVFRGILFFVRMVRGKWLDQNSIE</sequence>
<gene>
    <name evidence="14" type="ORF">DWW32_06230</name>
</gene>
<keyword evidence="5" id="KW-0813">Transport</keyword>
<feature type="transmembrane region" description="Helical" evidence="13">
    <location>
        <begin position="186"/>
        <end position="209"/>
    </location>
</feature>
<name>A0A395W707_9FIRM</name>
<evidence type="ECO:0000256" key="5">
    <source>
        <dbReference type="ARBA" id="ARBA00022448"/>
    </source>
</evidence>
<feature type="transmembrane region" description="Helical" evidence="13">
    <location>
        <begin position="38"/>
        <end position="59"/>
    </location>
</feature>
<dbReference type="GO" id="GO:0015297">
    <property type="term" value="F:antiporter activity"/>
    <property type="evidence" value="ECO:0007669"/>
    <property type="project" value="UniProtKB-KW"/>
</dbReference>
<dbReference type="CDD" id="cd13137">
    <property type="entry name" value="MATE_NorM_like"/>
    <property type="match status" value="1"/>
</dbReference>
<keyword evidence="11 13" id="KW-0472">Membrane</keyword>
<keyword evidence="7" id="KW-1003">Cell membrane</keyword>
<evidence type="ECO:0000256" key="8">
    <source>
        <dbReference type="ARBA" id="ARBA00022692"/>
    </source>
</evidence>
<evidence type="ECO:0000256" key="12">
    <source>
        <dbReference type="ARBA" id="ARBA00031636"/>
    </source>
</evidence>
<dbReference type="GO" id="GO:0042910">
    <property type="term" value="F:xenobiotic transmembrane transporter activity"/>
    <property type="evidence" value="ECO:0007669"/>
    <property type="project" value="InterPro"/>
</dbReference>
<keyword evidence="6" id="KW-0050">Antiport</keyword>
<dbReference type="NCBIfam" id="TIGR00797">
    <property type="entry name" value="matE"/>
    <property type="match status" value="1"/>
</dbReference>
<comment type="caution">
    <text evidence="14">The sequence shown here is derived from an EMBL/GenBank/DDBJ whole genome shotgun (WGS) entry which is preliminary data.</text>
</comment>
<evidence type="ECO:0000256" key="9">
    <source>
        <dbReference type="ARBA" id="ARBA00022989"/>
    </source>
</evidence>
<evidence type="ECO:0000256" key="10">
    <source>
        <dbReference type="ARBA" id="ARBA00023065"/>
    </source>
</evidence>
<protein>
    <recommendedName>
        <fullName evidence="4">Probable multidrug resistance protein NorM</fullName>
    </recommendedName>
    <alternativeName>
        <fullName evidence="12">Multidrug-efflux transporter</fullName>
    </alternativeName>
</protein>
<organism evidence="14 15">
    <name type="scientific">Holdemanella biformis</name>
    <dbReference type="NCBI Taxonomy" id="1735"/>
    <lineage>
        <taxon>Bacteria</taxon>
        <taxon>Bacillati</taxon>
        <taxon>Bacillota</taxon>
        <taxon>Erysipelotrichia</taxon>
        <taxon>Erysipelotrichales</taxon>
        <taxon>Erysipelotrichaceae</taxon>
        <taxon>Holdemanella</taxon>
    </lineage>
</organism>
<evidence type="ECO:0000313" key="14">
    <source>
        <dbReference type="EMBL" id="RGU91812.1"/>
    </source>
</evidence>
<evidence type="ECO:0000256" key="3">
    <source>
        <dbReference type="ARBA" id="ARBA00010199"/>
    </source>
</evidence>
<evidence type="ECO:0000256" key="7">
    <source>
        <dbReference type="ARBA" id="ARBA00022475"/>
    </source>
</evidence>
<keyword evidence="10" id="KW-0406">Ion transport</keyword>
<dbReference type="PANTHER" id="PTHR43298:SF2">
    <property type="entry name" value="FMN_FAD EXPORTER YEEO-RELATED"/>
    <property type="match status" value="1"/>
</dbReference>
<evidence type="ECO:0000256" key="4">
    <source>
        <dbReference type="ARBA" id="ARBA00020268"/>
    </source>
</evidence>
<dbReference type="PIRSF" id="PIRSF006603">
    <property type="entry name" value="DinF"/>
    <property type="match status" value="1"/>
</dbReference>
<evidence type="ECO:0000256" key="2">
    <source>
        <dbReference type="ARBA" id="ARBA00004651"/>
    </source>
</evidence>
<feature type="transmembrane region" description="Helical" evidence="13">
    <location>
        <begin position="119"/>
        <end position="143"/>
    </location>
</feature>
<dbReference type="InterPro" id="IPR048279">
    <property type="entry name" value="MdtK-like"/>
</dbReference>
<comment type="similarity">
    <text evidence="3">Belongs to the multi antimicrobial extrusion (MATE) (TC 2.A.66.1) family.</text>
</comment>
<dbReference type="Proteomes" id="UP000265489">
    <property type="component" value="Unassembled WGS sequence"/>
</dbReference>
<feature type="transmembrane region" description="Helical" evidence="13">
    <location>
        <begin position="71"/>
        <end position="98"/>
    </location>
</feature>
<feature type="transmembrane region" description="Helical" evidence="13">
    <location>
        <begin position="215"/>
        <end position="237"/>
    </location>
</feature>
<keyword evidence="9 13" id="KW-1133">Transmembrane helix</keyword>
<proteinExistence type="inferred from homology"/>